<keyword evidence="4 5" id="KW-0234">DNA repair</keyword>
<dbReference type="NCBIfam" id="TIGR00567">
    <property type="entry name" value="3mg"/>
    <property type="match status" value="1"/>
</dbReference>
<name>A0A075HQZ7_9ARCH</name>
<keyword evidence="6" id="KW-0326">Glycosidase</keyword>
<dbReference type="GO" id="GO:0003677">
    <property type="term" value="F:DNA binding"/>
    <property type="evidence" value="ECO:0007669"/>
    <property type="project" value="InterPro"/>
</dbReference>
<dbReference type="SUPFAM" id="SSF50486">
    <property type="entry name" value="FMT C-terminal domain-like"/>
    <property type="match status" value="1"/>
</dbReference>
<evidence type="ECO:0000256" key="3">
    <source>
        <dbReference type="ARBA" id="ARBA00022801"/>
    </source>
</evidence>
<organism evidence="6">
    <name type="scientific">uncultured marine thaumarchaeote KM3_73_E02</name>
    <dbReference type="NCBI Taxonomy" id="1456267"/>
    <lineage>
        <taxon>Archaea</taxon>
        <taxon>Nitrososphaerota</taxon>
        <taxon>environmental samples</taxon>
    </lineage>
</organism>
<evidence type="ECO:0000313" key="6">
    <source>
        <dbReference type="EMBL" id="AIF16323.1"/>
    </source>
</evidence>
<dbReference type="GO" id="GO:0006284">
    <property type="term" value="P:base-excision repair"/>
    <property type="evidence" value="ECO:0007669"/>
    <property type="project" value="InterPro"/>
</dbReference>
<dbReference type="InterPro" id="IPR011034">
    <property type="entry name" value="Formyl_transferase-like_C_sf"/>
</dbReference>
<dbReference type="Pfam" id="PF02245">
    <property type="entry name" value="Pur_DNA_glyco"/>
    <property type="match status" value="1"/>
</dbReference>
<reference evidence="6" key="1">
    <citation type="journal article" date="2014" name="Genome Biol. Evol.">
        <title>Pangenome evidence for extensive interdomain horizontal transfer affecting lineage core and shell genes in uncultured planktonic thaumarchaeota and euryarchaeota.</title>
        <authorList>
            <person name="Deschamps P."/>
            <person name="Zivanovic Y."/>
            <person name="Moreira D."/>
            <person name="Rodriguez-Valera F."/>
            <person name="Lopez-Garcia P."/>
        </authorList>
    </citation>
    <scope>NUCLEOTIDE SEQUENCE</scope>
</reference>
<dbReference type="Gene3D" id="3.10.300.10">
    <property type="entry name" value="Methylpurine-DNA glycosylase (MPG)"/>
    <property type="match status" value="1"/>
</dbReference>
<dbReference type="PANTHER" id="PTHR10429">
    <property type="entry name" value="DNA-3-METHYLADENINE GLYCOSYLASE"/>
    <property type="match status" value="1"/>
</dbReference>
<accession>A0A075HQZ7</accession>
<dbReference type="EC" id="3.2.2.-" evidence="5"/>
<dbReference type="PANTHER" id="PTHR10429:SF0">
    <property type="entry name" value="DNA-3-METHYLADENINE GLYCOSYLASE"/>
    <property type="match status" value="1"/>
</dbReference>
<sequence>MVKLKILARKFYSRDTVCVAQELLGKTLVRKIGRQKLSGIITETEAYKGRNDPASHASRKMTERNKVMFGQTGKTYVYFTYGNHFMLNAVAKNEKNNAGAVLIRSIEPQEGIKLMIKNRKTSIISNLTNGPGKLTQAMNITKKQNNIDLIKNSPVFITDGIRPKKILKKSRIGITKGTEKLWNFSFQI</sequence>
<dbReference type="GO" id="GO:0003905">
    <property type="term" value="F:alkylbase DNA N-glycosylase activity"/>
    <property type="evidence" value="ECO:0007669"/>
    <property type="project" value="InterPro"/>
</dbReference>
<comment type="similarity">
    <text evidence="1 5">Belongs to the DNA glycosylase MPG family.</text>
</comment>
<proteinExistence type="inferred from homology"/>
<gene>
    <name evidence="6" type="primary">MPG</name>
</gene>
<dbReference type="AlphaFoldDB" id="A0A075HQZ7"/>
<dbReference type="HAMAP" id="MF_00527">
    <property type="entry name" value="3MGH"/>
    <property type="match status" value="1"/>
</dbReference>
<dbReference type="CDD" id="cd00540">
    <property type="entry name" value="AAG"/>
    <property type="match status" value="1"/>
</dbReference>
<evidence type="ECO:0000256" key="5">
    <source>
        <dbReference type="HAMAP-Rule" id="MF_00527"/>
    </source>
</evidence>
<dbReference type="InterPro" id="IPR003180">
    <property type="entry name" value="MPG"/>
</dbReference>
<keyword evidence="2 5" id="KW-0227">DNA damage</keyword>
<dbReference type="FunFam" id="3.10.300.10:FF:000001">
    <property type="entry name" value="Putative 3-methyladenine DNA glycosylase"/>
    <property type="match status" value="1"/>
</dbReference>
<dbReference type="EMBL" id="KF901051">
    <property type="protein sequence ID" value="AIF16323.1"/>
    <property type="molecule type" value="Genomic_DNA"/>
</dbReference>
<protein>
    <recommendedName>
        <fullName evidence="5">Putative 3-methyladenine DNA glycosylase</fullName>
        <ecNumber evidence="5">3.2.2.-</ecNumber>
    </recommendedName>
</protein>
<evidence type="ECO:0000256" key="1">
    <source>
        <dbReference type="ARBA" id="ARBA00009232"/>
    </source>
</evidence>
<keyword evidence="3 5" id="KW-0378">Hydrolase</keyword>
<evidence type="ECO:0000256" key="4">
    <source>
        <dbReference type="ARBA" id="ARBA00023204"/>
    </source>
</evidence>
<dbReference type="InterPro" id="IPR036995">
    <property type="entry name" value="MPG_sf"/>
</dbReference>
<evidence type="ECO:0000256" key="2">
    <source>
        <dbReference type="ARBA" id="ARBA00022763"/>
    </source>
</evidence>